<comment type="caution">
    <text evidence="10">The sequence shown here is derived from an EMBL/GenBank/DDBJ whole genome shotgun (WGS) entry which is preliminary data.</text>
</comment>
<dbReference type="PROSITE" id="PS52016">
    <property type="entry name" value="TONB_DEPENDENT_REC_3"/>
    <property type="match status" value="1"/>
</dbReference>
<dbReference type="EMBL" id="JAGEVG010000038">
    <property type="protein sequence ID" value="MBO3100274.1"/>
    <property type="molecule type" value="Genomic_DNA"/>
</dbReference>
<evidence type="ECO:0000256" key="8">
    <source>
        <dbReference type="PROSITE-ProRule" id="PRU01360"/>
    </source>
</evidence>
<evidence type="ECO:0000313" key="11">
    <source>
        <dbReference type="Proteomes" id="UP000681315"/>
    </source>
</evidence>
<evidence type="ECO:0000313" key="10">
    <source>
        <dbReference type="EMBL" id="MBO3100274.1"/>
    </source>
</evidence>
<protein>
    <recommendedName>
        <fullName evidence="9">TonB-dependent receptor-like beta-barrel domain-containing protein</fullName>
    </recommendedName>
</protein>
<proteinExistence type="inferred from homology"/>
<dbReference type="Gene3D" id="2.40.170.20">
    <property type="entry name" value="TonB-dependent receptor, beta-barrel domain"/>
    <property type="match status" value="1"/>
</dbReference>
<dbReference type="Proteomes" id="UP000681315">
    <property type="component" value="Unassembled WGS sequence"/>
</dbReference>
<keyword evidence="6 8" id="KW-0472">Membrane</keyword>
<comment type="similarity">
    <text evidence="8">Belongs to the TonB-dependent receptor family.</text>
</comment>
<keyword evidence="7 8" id="KW-0998">Cell outer membrane</keyword>
<dbReference type="InterPro" id="IPR036942">
    <property type="entry name" value="Beta-barrel_TonB_sf"/>
</dbReference>
<dbReference type="InterPro" id="IPR000531">
    <property type="entry name" value="Beta-barrel_TonB"/>
</dbReference>
<dbReference type="SUPFAM" id="SSF56935">
    <property type="entry name" value="Porins"/>
    <property type="match status" value="1"/>
</dbReference>
<dbReference type="RefSeq" id="WP_208235379.1">
    <property type="nucleotide sequence ID" value="NZ_JAGEVG010000038.1"/>
</dbReference>
<comment type="subcellular location">
    <subcellularLocation>
        <location evidence="1 8">Cell outer membrane</location>
        <topology evidence="1 8">Multi-pass membrane protein</topology>
    </subcellularLocation>
</comment>
<dbReference type="Pfam" id="PF00593">
    <property type="entry name" value="TonB_dep_Rec_b-barrel"/>
    <property type="match status" value="1"/>
</dbReference>
<keyword evidence="11" id="KW-1185">Reference proteome</keyword>
<evidence type="ECO:0000259" key="9">
    <source>
        <dbReference type="Pfam" id="PF00593"/>
    </source>
</evidence>
<dbReference type="InterPro" id="IPR039426">
    <property type="entry name" value="TonB-dep_rcpt-like"/>
</dbReference>
<evidence type="ECO:0000256" key="2">
    <source>
        <dbReference type="ARBA" id="ARBA00022448"/>
    </source>
</evidence>
<sequence>MNFISKNFHWLSFGKLRGSYGITGSDQIGDYKYLNTYSISGNNYGGIIGLEPSQLFNPDFSWETNKKIEGAVELGFFNDRLLLNTAYYRNRSSNQLVGIPLPRTTGFASITANLDAVVQNTGWELELKGKIKNLDNFKWITSLNLTLPKNKLISFPNLEGSTYANQYIIGQPLDIHKVYHFTGMNPQTGIYEFKDFDGDGAITPANDRQKIVQTIPDFYGGLQNRINYNNWQLDFLLQFIKQLGYDYNSFVTLPGIINNNLPIDFIDTWQSPGDNSPFQPYTVGINSDLLNAYNRFRSSNAAFSDASFIRLKNVSLSYTLPLLTSDSISSRIYLQGQNLFTLTRFKGIDPENQSSISLPPLRIFSLGITLNF</sequence>
<keyword evidence="5" id="KW-0798">TonB box</keyword>
<evidence type="ECO:0000256" key="6">
    <source>
        <dbReference type="ARBA" id="ARBA00023136"/>
    </source>
</evidence>
<gene>
    <name evidence="10" type="ORF">J4051_18535</name>
</gene>
<keyword evidence="2 8" id="KW-0813">Transport</keyword>
<name>A0ABS3SX40_9FLAO</name>
<evidence type="ECO:0000256" key="3">
    <source>
        <dbReference type="ARBA" id="ARBA00022452"/>
    </source>
</evidence>
<reference evidence="10 11" key="1">
    <citation type="submission" date="2021-03" db="EMBL/GenBank/DDBJ databases">
        <title>Gelidibacter sp. nov., isolated from costal sediment.</title>
        <authorList>
            <person name="Lun K.-Y."/>
        </authorList>
    </citation>
    <scope>NUCLEOTIDE SEQUENCE [LARGE SCALE GENOMIC DNA]</scope>
    <source>
        <strain evidence="10 11">DF109</strain>
    </source>
</reference>
<keyword evidence="4 8" id="KW-0812">Transmembrane</keyword>
<evidence type="ECO:0000256" key="1">
    <source>
        <dbReference type="ARBA" id="ARBA00004571"/>
    </source>
</evidence>
<feature type="domain" description="TonB-dependent receptor-like beta-barrel" evidence="9">
    <location>
        <begin position="16"/>
        <end position="339"/>
    </location>
</feature>
<organism evidence="10 11">
    <name type="scientific">Gelidibacter pelagius</name>
    <dbReference type="NCBI Taxonomy" id="2819985"/>
    <lineage>
        <taxon>Bacteria</taxon>
        <taxon>Pseudomonadati</taxon>
        <taxon>Bacteroidota</taxon>
        <taxon>Flavobacteriia</taxon>
        <taxon>Flavobacteriales</taxon>
        <taxon>Flavobacteriaceae</taxon>
        <taxon>Gelidibacter</taxon>
    </lineage>
</organism>
<evidence type="ECO:0000256" key="5">
    <source>
        <dbReference type="ARBA" id="ARBA00023077"/>
    </source>
</evidence>
<accession>A0ABS3SX40</accession>
<evidence type="ECO:0000256" key="4">
    <source>
        <dbReference type="ARBA" id="ARBA00022692"/>
    </source>
</evidence>
<keyword evidence="3 8" id="KW-1134">Transmembrane beta strand</keyword>
<evidence type="ECO:0000256" key="7">
    <source>
        <dbReference type="ARBA" id="ARBA00023237"/>
    </source>
</evidence>